<evidence type="ECO:0000256" key="2">
    <source>
        <dbReference type="ARBA" id="ARBA00023235"/>
    </source>
</evidence>
<reference evidence="3" key="1">
    <citation type="submission" date="2018-11" db="EMBL/GenBank/DDBJ databases">
        <authorList>
            <consortium name="Genoscope - CEA"/>
            <person name="William W."/>
        </authorList>
    </citation>
    <scope>NUCLEOTIDE SEQUENCE</scope>
</reference>
<organism evidence="3">
    <name type="scientific">Brassica oleracea</name>
    <name type="common">Wild cabbage</name>
    <dbReference type="NCBI Taxonomy" id="3712"/>
    <lineage>
        <taxon>Eukaryota</taxon>
        <taxon>Viridiplantae</taxon>
        <taxon>Streptophyta</taxon>
        <taxon>Embryophyta</taxon>
        <taxon>Tracheophyta</taxon>
        <taxon>Spermatophyta</taxon>
        <taxon>Magnoliopsida</taxon>
        <taxon>eudicotyledons</taxon>
        <taxon>Gunneridae</taxon>
        <taxon>Pentapetalae</taxon>
        <taxon>rosids</taxon>
        <taxon>malvids</taxon>
        <taxon>Brassicales</taxon>
        <taxon>Brassicaceae</taxon>
        <taxon>Brassiceae</taxon>
        <taxon>Brassica</taxon>
    </lineage>
</organism>
<evidence type="ECO:0000313" key="3">
    <source>
        <dbReference type="EMBL" id="VDC96268.1"/>
    </source>
</evidence>
<dbReference type="GO" id="GO:0008837">
    <property type="term" value="F:diaminopimelate epimerase activity"/>
    <property type="evidence" value="ECO:0007669"/>
    <property type="project" value="InterPro"/>
</dbReference>
<dbReference type="AlphaFoldDB" id="A0A3P6BJX0"/>
<sequence>MKLYIDAIYFIWTRFIAEIENLQGKHSFTIHTGAGLIIPEIQGDGQVKVDMRKPILREEDVPTRLEGNKGESVVAAELAEMKCTD</sequence>
<dbReference type="GO" id="GO:0005829">
    <property type="term" value="C:cytosol"/>
    <property type="evidence" value="ECO:0007669"/>
    <property type="project" value="TreeGrafter"/>
</dbReference>
<dbReference type="SUPFAM" id="SSF54506">
    <property type="entry name" value="Diaminopimelate epimerase-like"/>
    <property type="match status" value="1"/>
</dbReference>
<comment type="similarity">
    <text evidence="1">Belongs to the diaminopimelate epimerase family.</text>
</comment>
<dbReference type="SMR" id="A0A3P6BJX0"/>
<dbReference type="EMBL" id="LR031872">
    <property type="protein sequence ID" value="VDC96268.1"/>
    <property type="molecule type" value="Genomic_DNA"/>
</dbReference>
<dbReference type="Gene3D" id="3.10.310.10">
    <property type="entry name" value="Diaminopimelate Epimerase, Chain A, domain 1"/>
    <property type="match status" value="1"/>
</dbReference>
<dbReference type="GO" id="GO:0009089">
    <property type="term" value="P:lysine biosynthetic process via diaminopimelate"/>
    <property type="evidence" value="ECO:0007669"/>
    <property type="project" value="InterPro"/>
</dbReference>
<name>A0A3P6BJX0_BRAOL</name>
<dbReference type="InterPro" id="IPR001653">
    <property type="entry name" value="DAP_epimerase_DapF"/>
</dbReference>
<evidence type="ECO:0000256" key="1">
    <source>
        <dbReference type="ARBA" id="ARBA00010219"/>
    </source>
</evidence>
<keyword evidence="2" id="KW-0413">Isomerase</keyword>
<protein>
    <submittedName>
        <fullName evidence="3">Uncharacterized protein</fullName>
    </submittedName>
</protein>
<proteinExistence type="inferred from homology"/>
<accession>A0A3P6BJX0</accession>
<dbReference type="PANTHER" id="PTHR31689">
    <property type="entry name" value="DIAMINOPIMELATE EPIMERASE, CHLOROPLASTIC"/>
    <property type="match status" value="1"/>
</dbReference>
<gene>
    <name evidence="3" type="ORF">BOLC3T18959H</name>
</gene>
<dbReference type="PANTHER" id="PTHR31689:SF0">
    <property type="entry name" value="DIAMINOPIMELATE EPIMERASE"/>
    <property type="match status" value="1"/>
</dbReference>